<dbReference type="PANTHER" id="PTHR19446">
    <property type="entry name" value="REVERSE TRANSCRIPTASES"/>
    <property type="match status" value="1"/>
</dbReference>
<evidence type="ECO:0000313" key="1">
    <source>
        <dbReference type="Ensembl" id="ENSSSCP00030039938.1"/>
    </source>
</evidence>
<reference evidence="1" key="1">
    <citation type="submission" date="2025-08" db="UniProtKB">
        <authorList>
            <consortium name="Ensembl"/>
        </authorList>
    </citation>
    <scope>IDENTIFICATION</scope>
</reference>
<dbReference type="Ensembl" id="ENSSSCT00030086593.1">
    <property type="protein sequence ID" value="ENSSSCP00030039938.1"/>
    <property type="gene ID" value="ENSSSCG00030061945.1"/>
</dbReference>
<accession>A0A8D0XNW0</accession>
<evidence type="ECO:0000313" key="2">
    <source>
        <dbReference type="Proteomes" id="UP000694570"/>
    </source>
</evidence>
<proteinExistence type="predicted"/>
<dbReference type="AlphaFoldDB" id="A0A8D0XNW0"/>
<evidence type="ECO:0008006" key="3">
    <source>
        <dbReference type="Google" id="ProtNLM"/>
    </source>
</evidence>
<name>A0A8D0XNW0_PIG</name>
<organism evidence="1 2">
    <name type="scientific">Sus scrofa</name>
    <name type="common">Pig</name>
    <dbReference type="NCBI Taxonomy" id="9823"/>
    <lineage>
        <taxon>Eukaryota</taxon>
        <taxon>Metazoa</taxon>
        <taxon>Chordata</taxon>
        <taxon>Craniata</taxon>
        <taxon>Vertebrata</taxon>
        <taxon>Euteleostomi</taxon>
        <taxon>Mammalia</taxon>
        <taxon>Eutheria</taxon>
        <taxon>Laurasiatheria</taxon>
        <taxon>Artiodactyla</taxon>
        <taxon>Suina</taxon>
        <taxon>Suidae</taxon>
        <taxon>Sus</taxon>
    </lineage>
</organism>
<dbReference type="Proteomes" id="UP000694570">
    <property type="component" value="Unplaced"/>
</dbReference>
<protein>
    <recommendedName>
        <fullName evidence="3">Reverse transcriptase</fullName>
    </recommendedName>
</protein>
<sequence length="242" mass="28251">MGKRQSFQQALLGNLDSCMQINETRTLTPCTNINSKWLKDLNIRQDTIKLLEENTGKTFSDINLTNVFSGQSPKATEIKAKINQWDLIKLTSFCTAKETKKKTKRQLTEWEKIVSNDVTDKGLISRIYKQLIQLNSKKANNPVEKWAKDLKKHFSKENVQMANKHMKQCSASLIIKEMQIKTTMRYHLTPVRMAIINKSTNNKCWRGCGEKGTLLHCLWECKLVQPLWRSVWRYLRNLYIEL</sequence>